<protein>
    <recommendedName>
        <fullName evidence="5">DUF4760 domain-containing protein</fullName>
    </recommendedName>
</protein>
<proteinExistence type="predicted"/>
<evidence type="ECO:0000256" key="2">
    <source>
        <dbReference type="SAM" id="SignalP"/>
    </source>
</evidence>
<keyword evidence="2" id="KW-0732">Signal</keyword>
<feature type="chain" id="PRO_5042208799" description="DUF4760 domain-containing protein" evidence="2">
    <location>
        <begin position="25"/>
        <end position="222"/>
    </location>
</feature>
<dbReference type="RefSeq" id="WP_029171317.1">
    <property type="nucleotide sequence ID" value="NZ_CP017666.1"/>
</dbReference>
<sequence length="222" mass="25548">MKKIKGLLFVVFSSMLSMPIVVLAQTTSAASASDTDWKTWLTLVASVLAASGTAVNIIFQRRNHKESLKAQVLAKARIEWMKEVREVFTQFIERSADYEFAIVARASNKQDEAVGAQCKKSQSYFWASYHHLITYFPDSSDTRNQRVRETFEKLVVYLDEFHRHIDEDGDVFDFQSELPILQDIPREEYYDIVLKNCTSTLGKYLKEEWDKAKNEALGKTAK</sequence>
<keyword evidence="1" id="KW-0812">Transmembrane</keyword>
<organism evidence="3 4">
    <name type="scientific">Streptococcus suis</name>
    <dbReference type="NCBI Taxonomy" id="1307"/>
    <lineage>
        <taxon>Bacteria</taxon>
        <taxon>Bacillati</taxon>
        <taxon>Bacillota</taxon>
        <taxon>Bacilli</taxon>
        <taxon>Lactobacillales</taxon>
        <taxon>Streptococcaceae</taxon>
        <taxon>Streptococcus</taxon>
    </lineage>
</organism>
<evidence type="ECO:0008006" key="5">
    <source>
        <dbReference type="Google" id="ProtNLM"/>
    </source>
</evidence>
<name>A0AAD0KWZ9_STRSU</name>
<dbReference type="AlphaFoldDB" id="A0AAD0KWZ9"/>
<reference evidence="3 4" key="1">
    <citation type="submission" date="2016-10" db="EMBL/GenBank/DDBJ databases">
        <authorList>
            <person name="Zou G."/>
            <person name="Zhou R."/>
        </authorList>
    </citation>
    <scope>NUCLEOTIDE SEQUENCE [LARGE SCALE GENOMIC DNA]</scope>
    <source>
        <strain evidence="3 4">0061</strain>
    </source>
</reference>
<keyword evidence="1" id="KW-1133">Transmembrane helix</keyword>
<dbReference type="EMBL" id="CP017666">
    <property type="protein sequence ID" value="AWX95867.1"/>
    <property type="molecule type" value="Genomic_DNA"/>
</dbReference>
<evidence type="ECO:0000313" key="4">
    <source>
        <dbReference type="Proteomes" id="UP000250181"/>
    </source>
</evidence>
<accession>A0AAD0KWZ9</accession>
<evidence type="ECO:0000256" key="1">
    <source>
        <dbReference type="SAM" id="Phobius"/>
    </source>
</evidence>
<gene>
    <name evidence="3" type="ORF">BKM66_06805</name>
</gene>
<keyword evidence="1" id="KW-0472">Membrane</keyword>
<evidence type="ECO:0000313" key="3">
    <source>
        <dbReference type="EMBL" id="AWX95867.1"/>
    </source>
</evidence>
<feature type="transmembrane region" description="Helical" evidence="1">
    <location>
        <begin position="40"/>
        <end position="59"/>
    </location>
</feature>
<dbReference type="Proteomes" id="UP000250181">
    <property type="component" value="Chromosome"/>
</dbReference>
<feature type="signal peptide" evidence="2">
    <location>
        <begin position="1"/>
        <end position="24"/>
    </location>
</feature>